<comment type="subcellular location">
    <subcellularLocation>
        <location evidence="1">Membrane</location>
        <topology evidence="1">Multi-pass membrane protein</topology>
    </subcellularLocation>
</comment>
<feature type="transmembrane region" description="Helical" evidence="9">
    <location>
        <begin position="632"/>
        <end position="653"/>
    </location>
</feature>
<feature type="transmembrane region" description="Helical" evidence="9">
    <location>
        <begin position="1169"/>
        <end position="1191"/>
    </location>
</feature>
<feature type="domain" description="ABC transporter" evidence="10">
    <location>
        <begin position="124"/>
        <end position="379"/>
    </location>
</feature>
<evidence type="ECO:0000256" key="4">
    <source>
        <dbReference type="ARBA" id="ARBA00022741"/>
    </source>
</evidence>
<feature type="domain" description="ABC transporter" evidence="10">
    <location>
        <begin position="841"/>
        <end position="1076"/>
    </location>
</feature>
<accession>A0A9P6APX8</accession>
<dbReference type="InterPro" id="IPR010929">
    <property type="entry name" value="PDR_CDR_ABC"/>
</dbReference>
<reference evidence="11" key="1">
    <citation type="journal article" date="2020" name="Nat. Commun.">
        <title>Large-scale genome sequencing of mycorrhizal fungi provides insights into the early evolution of symbiotic traits.</title>
        <authorList>
            <person name="Miyauchi S."/>
            <person name="Kiss E."/>
            <person name="Kuo A."/>
            <person name="Drula E."/>
            <person name="Kohler A."/>
            <person name="Sanchez-Garcia M."/>
            <person name="Morin E."/>
            <person name="Andreopoulos B."/>
            <person name="Barry K.W."/>
            <person name="Bonito G."/>
            <person name="Buee M."/>
            <person name="Carver A."/>
            <person name="Chen C."/>
            <person name="Cichocki N."/>
            <person name="Clum A."/>
            <person name="Culley D."/>
            <person name="Crous P.W."/>
            <person name="Fauchery L."/>
            <person name="Girlanda M."/>
            <person name="Hayes R.D."/>
            <person name="Keri Z."/>
            <person name="LaButti K."/>
            <person name="Lipzen A."/>
            <person name="Lombard V."/>
            <person name="Magnuson J."/>
            <person name="Maillard F."/>
            <person name="Murat C."/>
            <person name="Nolan M."/>
            <person name="Ohm R.A."/>
            <person name="Pangilinan J."/>
            <person name="Pereira M.F."/>
            <person name="Perotto S."/>
            <person name="Peter M."/>
            <person name="Pfister S."/>
            <person name="Riley R."/>
            <person name="Sitrit Y."/>
            <person name="Stielow J.B."/>
            <person name="Szollosi G."/>
            <person name="Zifcakova L."/>
            <person name="Stursova M."/>
            <person name="Spatafora J.W."/>
            <person name="Tedersoo L."/>
            <person name="Vaario L.M."/>
            <person name="Yamada A."/>
            <person name="Yan M."/>
            <person name="Wang P."/>
            <person name="Xu J."/>
            <person name="Bruns T."/>
            <person name="Baldrian P."/>
            <person name="Vilgalys R."/>
            <person name="Dunand C."/>
            <person name="Henrissat B."/>
            <person name="Grigoriev I.V."/>
            <person name="Hibbett D."/>
            <person name="Nagy L.G."/>
            <person name="Martin F.M."/>
        </authorList>
    </citation>
    <scope>NUCLEOTIDE SEQUENCE</scope>
    <source>
        <strain evidence="11">UP504</strain>
    </source>
</reference>
<keyword evidence="5" id="KW-0067">ATP-binding</keyword>
<feature type="transmembrane region" description="Helical" evidence="9">
    <location>
        <begin position="1279"/>
        <end position="1305"/>
    </location>
</feature>
<evidence type="ECO:0000313" key="11">
    <source>
        <dbReference type="EMBL" id="KAF9509818.1"/>
    </source>
</evidence>
<dbReference type="GO" id="GO:0140359">
    <property type="term" value="F:ABC-type transporter activity"/>
    <property type="evidence" value="ECO:0007669"/>
    <property type="project" value="InterPro"/>
</dbReference>
<dbReference type="OrthoDB" id="245989at2759"/>
<dbReference type="Pfam" id="PF01061">
    <property type="entry name" value="ABC2_membrane"/>
    <property type="match status" value="2"/>
</dbReference>
<feature type="transmembrane region" description="Helical" evidence="9">
    <location>
        <begin position="1436"/>
        <end position="1457"/>
    </location>
</feature>
<dbReference type="CDD" id="cd03232">
    <property type="entry name" value="ABCG_PDR_domain2"/>
    <property type="match status" value="1"/>
</dbReference>
<dbReference type="Proteomes" id="UP000886523">
    <property type="component" value="Unassembled WGS sequence"/>
</dbReference>
<protein>
    <recommendedName>
        <fullName evidence="10">ABC transporter domain-containing protein</fullName>
    </recommendedName>
</protein>
<dbReference type="InterPro" id="IPR027417">
    <property type="entry name" value="P-loop_NTPase"/>
</dbReference>
<dbReference type="PROSITE" id="PS50893">
    <property type="entry name" value="ABC_TRANSPORTER_2"/>
    <property type="match status" value="2"/>
</dbReference>
<feature type="transmembrane region" description="Helical" evidence="9">
    <location>
        <begin position="1203"/>
        <end position="1222"/>
    </location>
</feature>
<keyword evidence="3 9" id="KW-0812">Transmembrane</keyword>
<feature type="compositionally biased region" description="Basic and acidic residues" evidence="8">
    <location>
        <begin position="820"/>
        <end position="829"/>
    </location>
</feature>
<dbReference type="InterPro" id="IPR003439">
    <property type="entry name" value="ABC_transporter-like_ATP-bd"/>
</dbReference>
<evidence type="ECO:0000256" key="6">
    <source>
        <dbReference type="ARBA" id="ARBA00022989"/>
    </source>
</evidence>
<evidence type="ECO:0000256" key="3">
    <source>
        <dbReference type="ARBA" id="ARBA00022692"/>
    </source>
</evidence>
<dbReference type="Pfam" id="PF06422">
    <property type="entry name" value="PDR_CDR"/>
    <property type="match status" value="1"/>
</dbReference>
<evidence type="ECO:0000256" key="5">
    <source>
        <dbReference type="ARBA" id="ARBA00022840"/>
    </source>
</evidence>
<dbReference type="FunFam" id="3.40.50.300:FF:000054">
    <property type="entry name" value="ABC multidrug transporter atrF"/>
    <property type="match status" value="1"/>
</dbReference>
<dbReference type="GO" id="GO:0016887">
    <property type="term" value="F:ATP hydrolysis activity"/>
    <property type="evidence" value="ECO:0007669"/>
    <property type="project" value="InterPro"/>
</dbReference>
<organism evidence="11 12">
    <name type="scientific">Hydnum rufescens UP504</name>
    <dbReference type="NCBI Taxonomy" id="1448309"/>
    <lineage>
        <taxon>Eukaryota</taxon>
        <taxon>Fungi</taxon>
        <taxon>Dikarya</taxon>
        <taxon>Basidiomycota</taxon>
        <taxon>Agaricomycotina</taxon>
        <taxon>Agaricomycetes</taxon>
        <taxon>Cantharellales</taxon>
        <taxon>Hydnaceae</taxon>
        <taxon>Hydnum</taxon>
    </lineage>
</organism>
<feature type="transmembrane region" description="Helical" evidence="9">
    <location>
        <begin position="567"/>
        <end position="593"/>
    </location>
</feature>
<keyword evidence="6 9" id="KW-1133">Transmembrane helix</keyword>
<dbReference type="GO" id="GO:0005524">
    <property type="term" value="F:ATP binding"/>
    <property type="evidence" value="ECO:0007669"/>
    <property type="project" value="UniProtKB-KW"/>
</dbReference>
<evidence type="ECO:0000256" key="8">
    <source>
        <dbReference type="SAM" id="MobiDB-lite"/>
    </source>
</evidence>
<dbReference type="InterPro" id="IPR013525">
    <property type="entry name" value="ABC2_TM"/>
</dbReference>
<feature type="region of interest" description="Disordered" evidence="8">
    <location>
        <begin position="784"/>
        <end position="803"/>
    </location>
</feature>
<dbReference type="PANTHER" id="PTHR19241">
    <property type="entry name" value="ATP-BINDING CASSETTE TRANSPORTER"/>
    <property type="match status" value="1"/>
</dbReference>
<gene>
    <name evidence="11" type="ORF">BS47DRAFT_1320073</name>
</gene>
<feature type="transmembrane region" description="Helical" evidence="9">
    <location>
        <begin position="735"/>
        <end position="755"/>
    </location>
</feature>
<dbReference type="EMBL" id="MU129028">
    <property type="protein sequence ID" value="KAF9509818.1"/>
    <property type="molecule type" value="Genomic_DNA"/>
</dbReference>
<evidence type="ECO:0000313" key="12">
    <source>
        <dbReference type="Proteomes" id="UP000886523"/>
    </source>
</evidence>
<dbReference type="InterPro" id="IPR017871">
    <property type="entry name" value="ABC_transporter-like_CS"/>
</dbReference>
<keyword evidence="12" id="KW-1185">Reference proteome</keyword>
<evidence type="ECO:0000256" key="1">
    <source>
        <dbReference type="ARBA" id="ARBA00004141"/>
    </source>
</evidence>
<dbReference type="SMART" id="SM00382">
    <property type="entry name" value="AAA"/>
    <property type="match status" value="2"/>
</dbReference>
<sequence>MAPQMFTSELDHENLNEPHAHYQDSISISVPDEITVHTPNDVISGGAAFDLRSWIENRNLLEQSRGVEPKSLGLAWHDVAVLAPPGTRAAFVHTLPIAILNTFGPDAFRIASGAFHSVRRWVFPVPPEITQVQEDSMRKLIRGHTGVLKDGEMLLVLGRPGSGCSTFLKAISSSLPPNVTLHPASKISYGGLPPSEIMGDLRGEVIYSGEEDIHIPALTVADTLRFALRSKVPTRDKRPAGESRQQFVESTLDVFLKMFGISHVRDTIVGDAYKRGVSGGERKRVSIAEVLACRAAITCWDNSTRGLDANTALEYVRSLRLSTDLRRTSATLATLYQVSETIYDQFDRVLLVDEGRCVYYGPRDRARRYFQGLGYYAPERQTTADFLTSVTDPNEVIYDNEYKGRCPRTAEEREIAWKRSSLYADLLQELKELDAYNDRTEARDAHRLKDIVRVQKNRRVPKTSRYTVSFAEQVKSLIIRQLLIKWESRNDMYIKYFTIFSVSLMISSVFYGESQTTAGVFTRGGILLFSALVNGWMQLAESLDAVSGRPVIAKHRQFGFHRPSAVIIARALTDIPFLVVQCAVTSVIIYFMANLRRDAGAFFIYLLYVFLATYNLTALYRLFAVCSPSFHTAIRFAVLGLNCLVVFSGYVIHRPQMGWLTFMSYIQGIAYAYEGLVVNELASAMNCDPSTIVPFGEARDIAYQTCILPGSRAGSLLVQGGDYLRESFGYSHHHLWRNVGVVIAFTILYVVLTMIGAEILDFGGDVGGMTIFAKTTRTKALARSLGPAVPDDPEASAVKSEASSWRESAARSLSDEIQTSEEKRVADSRARPVSLESRPIFTFKDVNYSIGDKTLLRHINGWVRPGQLTALMGVSGAGKTTLLTSLSQRQESGILTGELLVDGKPLDAGFQKSTGLCLQSDVHLPSSTVREAVTFSALLRQPREVSREEKLAEVDRTLRLLELDDLQDALVPTLTIEQRKRVTIAVELAAKPELLLFLDEPTSGLDSAGAASIVRLLRRLAQEGQAILVTIHQPSALLFQSFDQLLLLSARGQAVYFGPIGDTLGDSNVVRSYFENNGATPCPPSANVAEYILDVASGEGARKIDWAGRWENSINAAQIKREIDEIKLQRAGRPKASDPRLLREFSSSIYTQIVETTKRQFIDMYRDPSYAYGILFSNTLVGLIMGLAFHHLGDGIVDYQDKVFVSLLILFNFPAVVNAMMAKFMQYRNLYETREGPSKTYSWIAFMTAFVIISIPLAAVASVIYFLPSFFIPFYKRDTYVAGFAFLMVITFNLFAIFFSIALAAAAPTPTAAAYILPFLLSSLFVVNGVIAPKNKMTAPWRDFVYWANPISYYIGGFNGVTLHGSPVSCKPVDIVTFQPPFGQTCAAYAGSWAAASTGYLTNPNSTSDCGYCHYRNGDQFLATLSIKYSEHWRDFGVFLAFVVFNACLACACFYVFRVRKFLR</sequence>
<feature type="transmembrane region" description="Helical" evidence="9">
    <location>
        <begin position="1243"/>
        <end position="1267"/>
    </location>
</feature>
<feature type="transmembrane region" description="Helical" evidence="9">
    <location>
        <begin position="524"/>
        <end position="546"/>
    </location>
</feature>
<dbReference type="InterPro" id="IPR034001">
    <property type="entry name" value="ABCG_PDR_1"/>
</dbReference>
<evidence type="ECO:0000256" key="9">
    <source>
        <dbReference type="SAM" id="Phobius"/>
    </source>
</evidence>
<dbReference type="Pfam" id="PF00005">
    <property type="entry name" value="ABC_tran"/>
    <property type="match status" value="2"/>
</dbReference>
<keyword evidence="4" id="KW-0547">Nucleotide-binding</keyword>
<comment type="caution">
    <text evidence="11">The sequence shown here is derived from an EMBL/GenBank/DDBJ whole genome shotgun (WGS) entry which is preliminary data.</text>
</comment>
<dbReference type="PROSITE" id="PS00211">
    <property type="entry name" value="ABC_TRANSPORTER_1"/>
    <property type="match status" value="1"/>
</dbReference>
<feature type="transmembrane region" description="Helical" evidence="9">
    <location>
        <begin position="493"/>
        <end position="512"/>
    </location>
</feature>
<dbReference type="GO" id="GO:0016020">
    <property type="term" value="C:membrane"/>
    <property type="evidence" value="ECO:0007669"/>
    <property type="project" value="UniProtKB-SubCell"/>
</dbReference>
<dbReference type="InterPro" id="IPR003593">
    <property type="entry name" value="AAA+_ATPase"/>
</dbReference>
<evidence type="ECO:0000256" key="7">
    <source>
        <dbReference type="ARBA" id="ARBA00023136"/>
    </source>
</evidence>
<evidence type="ECO:0000259" key="10">
    <source>
        <dbReference type="PROSITE" id="PS50893"/>
    </source>
</evidence>
<feature type="region of interest" description="Disordered" evidence="8">
    <location>
        <begin position="809"/>
        <end position="829"/>
    </location>
</feature>
<feature type="transmembrane region" description="Helical" evidence="9">
    <location>
        <begin position="599"/>
        <end position="620"/>
    </location>
</feature>
<keyword evidence="7 9" id="KW-0472">Membrane</keyword>
<dbReference type="Gene3D" id="3.40.50.300">
    <property type="entry name" value="P-loop containing nucleotide triphosphate hydrolases"/>
    <property type="match status" value="2"/>
</dbReference>
<evidence type="ECO:0000256" key="2">
    <source>
        <dbReference type="ARBA" id="ARBA00022448"/>
    </source>
</evidence>
<dbReference type="SUPFAM" id="SSF52540">
    <property type="entry name" value="P-loop containing nucleoside triphosphate hydrolases"/>
    <property type="match status" value="2"/>
</dbReference>
<keyword evidence="2" id="KW-0813">Transport</keyword>
<dbReference type="CDD" id="cd03233">
    <property type="entry name" value="ABCG_PDR_domain1"/>
    <property type="match status" value="1"/>
</dbReference>
<proteinExistence type="predicted"/>
<name>A0A9P6APX8_9AGAM</name>
<feature type="transmembrane region" description="Helical" evidence="9">
    <location>
        <begin position="1312"/>
        <end position="1332"/>
    </location>
</feature>
<dbReference type="InterPro" id="IPR034003">
    <property type="entry name" value="ABCG_PDR_2"/>
</dbReference>